<organism evidence="3 4">
    <name type="scientific">Geothermobacter hydrogeniphilus</name>
    <dbReference type="NCBI Taxonomy" id="1969733"/>
    <lineage>
        <taxon>Bacteria</taxon>
        <taxon>Pseudomonadati</taxon>
        <taxon>Thermodesulfobacteriota</taxon>
        <taxon>Desulfuromonadia</taxon>
        <taxon>Desulfuromonadales</taxon>
        <taxon>Geothermobacteraceae</taxon>
        <taxon>Geothermobacter</taxon>
    </lineage>
</organism>
<evidence type="ECO:0000313" key="3">
    <source>
        <dbReference type="EMBL" id="ORJ59332.1"/>
    </source>
</evidence>
<dbReference type="PANTHER" id="PTHR35841">
    <property type="entry name" value="PHOSPHONATES-BINDING PERIPLASMIC PROTEIN"/>
    <property type="match status" value="1"/>
</dbReference>
<dbReference type="GO" id="GO:0055085">
    <property type="term" value="P:transmembrane transport"/>
    <property type="evidence" value="ECO:0007669"/>
    <property type="project" value="InterPro"/>
</dbReference>
<evidence type="ECO:0000256" key="1">
    <source>
        <dbReference type="ARBA" id="ARBA00007162"/>
    </source>
</evidence>
<protein>
    <submittedName>
        <fullName evidence="3">Phosphonate ABC transporter substrate-binding protein</fullName>
    </submittedName>
</protein>
<comment type="similarity">
    <text evidence="1">Belongs to the phosphate/phosphite/phosphonate binding protein family.</text>
</comment>
<reference evidence="3 4" key="1">
    <citation type="submission" date="2017-03" db="EMBL/GenBank/DDBJ databases">
        <title>Genome sequence of Geothermobacter sp. EPR-M, Deep-Sea Iron Reducer.</title>
        <authorList>
            <person name="Tully B."/>
            <person name="Savalia P."/>
            <person name="Abuyen K."/>
            <person name="Baughan C."/>
            <person name="Romero E."/>
            <person name="Ronkowski C."/>
            <person name="Torres B."/>
            <person name="Tremblay J."/>
            <person name="Trujillo A."/>
            <person name="Tyler M."/>
            <person name="Perez-Rodriguez I."/>
            <person name="Amend J."/>
        </authorList>
    </citation>
    <scope>NUCLEOTIDE SEQUENCE [LARGE SCALE GENOMIC DNA]</scope>
    <source>
        <strain evidence="3 4">EPR-M</strain>
    </source>
</reference>
<dbReference type="EMBL" id="NAAD01000012">
    <property type="protein sequence ID" value="ORJ59332.1"/>
    <property type="molecule type" value="Genomic_DNA"/>
</dbReference>
<dbReference type="SUPFAM" id="SSF53850">
    <property type="entry name" value="Periplasmic binding protein-like II"/>
    <property type="match status" value="1"/>
</dbReference>
<comment type="caution">
    <text evidence="3">The sequence shown here is derived from an EMBL/GenBank/DDBJ whole genome shotgun (WGS) entry which is preliminary data.</text>
</comment>
<evidence type="ECO:0000313" key="4">
    <source>
        <dbReference type="Proteomes" id="UP000193136"/>
    </source>
</evidence>
<dbReference type="Pfam" id="PF12974">
    <property type="entry name" value="Phosphonate-bd"/>
    <property type="match status" value="1"/>
</dbReference>
<dbReference type="AlphaFoldDB" id="A0A1X0Y2Q2"/>
<sequence length="300" mass="33512">MGVTERVRLMRIILGVCLLLCLLPVPCFALERGMDNKPQVYFGVIPRYNPMVMYRNYQPIMDYLSEQTPYHFELKLARDYEEAVQLLKSGTVQLASLGDVTFFEANQGFGALPIVRPLNKLGRAEYRSIIITRKDSGVNSLTDLKGRSFAFGNLHSTSGNLIPRLFLYRHGVTLFDFGRFENLETHTAVAKAVLKGKVAAGAVKDVVAYRYQPHGLKLIAESEPIPSVPIVARPDAEPALIAAVRKVLLAIDPGDPKMIKRMHDWDPEFRNGFVAASAEDYAPIFKMMEDVPGGCGRRCH</sequence>
<gene>
    <name evidence="3" type="ORF">B5V00_10590</name>
</gene>
<dbReference type="GO" id="GO:0043190">
    <property type="term" value="C:ATP-binding cassette (ABC) transporter complex"/>
    <property type="evidence" value="ECO:0007669"/>
    <property type="project" value="InterPro"/>
</dbReference>
<accession>A0A1X0Y2Q2</accession>
<dbReference type="NCBIfam" id="TIGR01098">
    <property type="entry name" value="3A0109s03R"/>
    <property type="match status" value="1"/>
</dbReference>
<dbReference type="Proteomes" id="UP000193136">
    <property type="component" value="Unassembled WGS sequence"/>
</dbReference>
<dbReference type="PANTHER" id="PTHR35841:SF1">
    <property type="entry name" value="PHOSPHONATES-BINDING PERIPLASMIC PROTEIN"/>
    <property type="match status" value="1"/>
</dbReference>
<dbReference type="Gene3D" id="3.40.190.10">
    <property type="entry name" value="Periplasmic binding protein-like II"/>
    <property type="match status" value="2"/>
</dbReference>
<proteinExistence type="inferred from homology"/>
<dbReference type="STRING" id="1969733.B5V00_10590"/>
<name>A0A1X0Y2Q2_9BACT</name>
<keyword evidence="2" id="KW-0732">Signal</keyword>
<keyword evidence="4" id="KW-1185">Reference proteome</keyword>
<evidence type="ECO:0000256" key="2">
    <source>
        <dbReference type="ARBA" id="ARBA00022729"/>
    </source>
</evidence>
<dbReference type="InterPro" id="IPR005770">
    <property type="entry name" value="PhnD"/>
</dbReference>